<organism evidence="1 2">
    <name type="scientific">Lentinula boryana</name>
    <dbReference type="NCBI Taxonomy" id="40481"/>
    <lineage>
        <taxon>Eukaryota</taxon>
        <taxon>Fungi</taxon>
        <taxon>Dikarya</taxon>
        <taxon>Basidiomycota</taxon>
        <taxon>Agaricomycotina</taxon>
        <taxon>Agaricomycetes</taxon>
        <taxon>Agaricomycetidae</taxon>
        <taxon>Agaricales</taxon>
        <taxon>Marasmiineae</taxon>
        <taxon>Omphalotaceae</taxon>
        <taxon>Lentinula</taxon>
    </lineage>
</organism>
<keyword evidence="2" id="KW-1185">Reference proteome</keyword>
<dbReference type="Proteomes" id="UP001163828">
    <property type="component" value="Unassembled WGS sequence"/>
</dbReference>
<evidence type="ECO:0000313" key="1">
    <source>
        <dbReference type="EMBL" id="KAJ3991776.1"/>
    </source>
</evidence>
<sequence>MQRKFCPPELRESVLVKIEAHRHAHPLIPGYSAPTPEGIRAVGLSVGELVPTIAMEIMGSVHHARNYNLEDDVVA</sequence>
<accession>A0ABQ8PZA8</accession>
<gene>
    <name evidence="1" type="ORF">F5050DRAFT_1792542</name>
</gene>
<protein>
    <submittedName>
        <fullName evidence="1">Uncharacterized protein</fullName>
    </submittedName>
</protein>
<evidence type="ECO:0000313" key="2">
    <source>
        <dbReference type="Proteomes" id="UP001163828"/>
    </source>
</evidence>
<reference evidence="1" key="1">
    <citation type="submission" date="2022-08" db="EMBL/GenBank/DDBJ databases">
        <authorList>
            <consortium name="DOE Joint Genome Institute"/>
            <person name="Min B."/>
            <person name="Riley R."/>
            <person name="Sierra-Patev S."/>
            <person name="Naranjo-Ortiz M."/>
            <person name="Looney B."/>
            <person name="Konkel Z."/>
            <person name="Slot J.C."/>
            <person name="Sakamoto Y."/>
            <person name="Steenwyk J.L."/>
            <person name="Rokas A."/>
            <person name="Carro J."/>
            <person name="Camarero S."/>
            <person name="Ferreira P."/>
            <person name="Molpeceres G."/>
            <person name="Ruiz-Duenas F.J."/>
            <person name="Serrano A."/>
            <person name="Henrissat B."/>
            <person name="Drula E."/>
            <person name="Hughes K.W."/>
            <person name="Mata J.L."/>
            <person name="Ishikawa N.K."/>
            <person name="Vargas-Isla R."/>
            <person name="Ushijima S."/>
            <person name="Smith C.A."/>
            <person name="Ahrendt S."/>
            <person name="Andreopoulos W."/>
            <person name="He G."/>
            <person name="Labutti K."/>
            <person name="Lipzen A."/>
            <person name="Ng V."/>
            <person name="Sandor L."/>
            <person name="Barry K."/>
            <person name="Martinez A.T."/>
            <person name="Xiao Y."/>
            <person name="Gibbons J.G."/>
            <person name="Terashima K."/>
            <person name="Hibbett D.S."/>
            <person name="Grigoriev I.V."/>
        </authorList>
    </citation>
    <scope>NUCLEOTIDE SEQUENCE</scope>
    <source>
        <strain evidence="1">TFB10827</strain>
    </source>
</reference>
<name>A0ABQ8PZA8_9AGAR</name>
<dbReference type="EMBL" id="MU790953">
    <property type="protein sequence ID" value="KAJ3991776.1"/>
    <property type="molecule type" value="Genomic_DNA"/>
</dbReference>
<proteinExistence type="predicted"/>
<comment type="caution">
    <text evidence="1">The sequence shown here is derived from an EMBL/GenBank/DDBJ whole genome shotgun (WGS) entry which is preliminary data.</text>
</comment>